<organism evidence="1 2">
    <name type="scientific">Cloacibacterium normanense</name>
    <dbReference type="NCBI Taxonomy" id="237258"/>
    <lineage>
        <taxon>Bacteria</taxon>
        <taxon>Pseudomonadati</taxon>
        <taxon>Bacteroidota</taxon>
        <taxon>Flavobacteriia</taxon>
        <taxon>Flavobacteriales</taxon>
        <taxon>Weeksellaceae</taxon>
    </lineage>
</organism>
<reference evidence="1 2" key="1">
    <citation type="submission" date="2016-09" db="EMBL/GenBank/DDBJ databases">
        <authorList>
            <person name="Capua I."/>
            <person name="De Benedictis P."/>
            <person name="Joannis T."/>
            <person name="Lombin L.H."/>
            <person name="Cattoli G."/>
        </authorList>
    </citation>
    <scope>NUCLEOTIDE SEQUENCE [LARGE SCALE GENOMIC DNA]</scope>
    <source>
        <strain evidence="1 2">NRS-1</strain>
    </source>
</reference>
<evidence type="ECO:0000313" key="2">
    <source>
        <dbReference type="Proteomes" id="UP000095601"/>
    </source>
</evidence>
<evidence type="ECO:0008006" key="3">
    <source>
        <dbReference type="Google" id="ProtNLM"/>
    </source>
</evidence>
<name>A0A1E5UBZ3_9FLAO</name>
<accession>A0A1E5UBZ3</accession>
<keyword evidence="2" id="KW-1185">Reference proteome</keyword>
<proteinExistence type="predicted"/>
<dbReference type="RefSeq" id="WP_069800746.1">
    <property type="nucleotide sequence ID" value="NZ_CP034157.1"/>
</dbReference>
<protein>
    <recommendedName>
        <fullName evidence="3">Outer membrane beta-barrel domain protein</fullName>
    </recommendedName>
</protein>
<comment type="caution">
    <text evidence="1">The sequence shown here is derived from an EMBL/GenBank/DDBJ whole genome shotgun (WGS) entry which is preliminary data.</text>
</comment>
<gene>
    <name evidence="1" type="ORF">BHF72_0869</name>
</gene>
<dbReference type="Proteomes" id="UP000095601">
    <property type="component" value="Unassembled WGS sequence"/>
</dbReference>
<evidence type="ECO:0000313" key="1">
    <source>
        <dbReference type="EMBL" id="OEL10175.1"/>
    </source>
</evidence>
<dbReference type="AlphaFoldDB" id="A0A1E5UBZ3"/>
<dbReference type="STRING" id="237258.SAMN04489756_103140"/>
<dbReference type="Pfam" id="PF19515">
    <property type="entry name" value="DUF6048"/>
    <property type="match status" value="1"/>
</dbReference>
<dbReference type="KEGG" id="cnr:EB819_09210"/>
<sequence length="216" mass="24387">MKTKLTFILFFSFCLGFSQEKDSVKTKYQYKPNFTVGVDVLNAALSAFSDRKLFQGYVSSEIKKNLHAVVDVGFEKNIYQKNGYDATANGIFGKLGGYYMLSMDTENPDNGFYAGAKMAASFYNQEYKKVPIRGFGGSDQYLAFPSVNQSAYWLEGFAGARVQLFKSNLYVDVNAQPRFLLYSTKQEEMKPMIVPGFGKSSTKFNVGFSWNLAYQF</sequence>
<dbReference type="EMBL" id="MKGI01000079">
    <property type="protein sequence ID" value="OEL10175.1"/>
    <property type="molecule type" value="Genomic_DNA"/>
</dbReference>
<dbReference type="OrthoDB" id="1431221at2"/>
<dbReference type="InterPro" id="IPR046111">
    <property type="entry name" value="DUF6048"/>
</dbReference>